<evidence type="ECO:0000313" key="2">
    <source>
        <dbReference type="EMBL" id="CAI8035628.1"/>
    </source>
</evidence>
<gene>
    <name evidence="2" type="ORF">GBAR_LOCUS19964</name>
</gene>
<evidence type="ECO:0000259" key="1">
    <source>
        <dbReference type="Pfam" id="PF21708"/>
    </source>
</evidence>
<dbReference type="GO" id="GO:0016020">
    <property type="term" value="C:membrane"/>
    <property type="evidence" value="ECO:0007669"/>
    <property type="project" value="GOC"/>
</dbReference>
<dbReference type="Proteomes" id="UP001174909">
    <property type="component" value="Unassembled WGS sequence"/>
</dbReference>
<comment type="caution">
    <text evidence="2">The sequence shown here is derived from an EMBL/GenBank/DDBJ whole genome shotgun (WGS) entry which is preliminary data.</text>
</comment>
<evidence type="ECO:0000313" key="3">
    <source>
        <dbReference type="Proteomes" id="UP001174909"/>
    </source>
</evidence>
<proteinExistence type="predicted"/>
<dbReference type="EMBL" id="CASHTH010002813">
    <property type="protein sequence ID" value="CAI8035628.1"/>
    <property type="molecule type" value="Genomic_DNA"/>
</dbReference>
<dbReference type="PANTHER" id="PTHR15172:SF1">
    <property type="entry name" value="GALACTOCEREBROSIDASE"/>
    <property type="match status" value="1"/>
</dbReference>
<protein>
    <submittedName>
        <fullName evidence="2">Galactocerebrosidase</fullName>
    </submittedName>
</protein>
<name>A0AA35SUJ8_GEOBA</name>
<dbReference type="PANTHER" id="PTHR15172">
    <property type="entry name" value="GALACTOCEREBROSIDASE"/>
    <property type="match status" value="1"/>
</dbReference>
<organism evidence="2 3">
    <name type="scientific">Geodia barretti</name>
    <name type="common">Barrett's horny sponge</name>
    <dbReference type="NCBI Taxonomy" id="519541"/>
    <lineage>
        <taxon>Eukaryota</taxon>
        <taxon>Metazoa</taxon>
        <taxon>Porifera</taxon>
        <taxon>Demospongiae</taxon>
        <taxon>Heteroscleromorpha</taxon>
        <taxon>Tetractinellida</taxon>
        <taxon>Astrophorina</taxon>
        <taxon>Geodiidae</taxon>
        <taxon>Geodia</taxon>
    </lineage>
</organism>
<dbReference type="GO" id="GO:0006683">
    <property type="term" value="P:galactosylceramide catabolic process"/>
    <property type="evidence" value="ECO:0007669"/>
    <property type="project" value="InterPro"/>
</dbReference>
<feature type="domain" description="Glycosyl hydrolase family 59 C-terminal lectin" evidence="1">
    <location>
        <begin position="30"/>
        <end position="154"/>
    </location>
</feature>
<dbReference type="InterPro" id="IPR001286">
    <property type="entry name" value="Glyco_hydro_59"/>
</dbReference>
<dbReference type="GO" id="GO:0005764">
    <property type="term" value="C:lysosome"/>
    <property type="evidence" value="ECO:0007669"/>
    <property type="project" value="TreeGrafter"/>
</dbReference>
<keyword evidence="3" id="KW-1185">Reference proteome</keyword>
<dbReference type="AlphaFoldDB" id="A0AA35SUJ8"/>
<dbReference type="Gene3D" id="2.60.120.560">
    <property type="entry name" value="Exo-inulinase, domain 1"/>
    <property type="match status" value="1"/>
</dbReference>
<dbReference type="Pfam" id="PF21708">
    <property type="entry name" value="Glyco_hydro_59_C"/>
    <property type="match status" value="1"/>
</dbReference>
<dbReference type="InterPro" id="IPR049162">
    <property type="entry name" value="GH59_C"/>
</dbReference>
<reference evidence="2" key="1">
    <citation type="submission" date="2023-03" db="EMBL/GenBank/DDBJ databases">
        <authorList>
            <person name="Steffen K."/>
            <person name="Cardenas P."/>
        </authorList>
    </citation>
    <scope>NUCLEOTIDE SEQUENCE</scope>
</reference>
<sequence length="157" mass="16432">MTVWCNAAQQPVDLGMKLISGVFVLVGTRTDVFAEVSVLLEGEGTAVFLAARMSQGGCGVAKATGVFLWLDSTGFYNITTDLAGKEQVVSEKFAVSLQTWYSLVITTQGDSVFVAIQGGGSVTSNKVTVKAQSGYVAMGTGGFYSAQFDNFAILTAS</sequence>
<accession>A0AA35SUJ8</accession>
<dbReference type="GO" id="GO:0004336">
    <property type="term" value="F:galactosylceramidase activity"/>
    <property type="evidence" value="ECO:0007669"/>
    <property type="project" value="InterPro"/>
</dbReference>